<dbReference type="GO" id="GO:0016020">
    <property type="term" value="C:membrane"/>
    <property type="evidence" value="ECO:0007669"/>
    <property type="project" value="UniProtKB-SubCell"/>
</dbReference>
<dbReference type="Pfam" id="PF00083">
    <property type="entry name" value="Sugar_tr"/>
    <property type="match status" value="1"/>
</dbReference>
<comment type="subcellular location">
    <subcellularLocation>
        <location evidence="1">Membrane</location>
        <topology evidence="1">Multi-pass membrane protein</topology>
    </subcellularLocation>
</comment>
<feature type="transmembrane region" description="Helical" evidence="8">
    <location>
        <begin position="475"/>
        <end position="495"/>
    </location>
</feature>
<dbReference type="InterPro" id="IPR036259">
    <property type="entry name" value="MFS_trans_sf"/>
</dbReference>
<evidence type="ECO:0000256" key="6">
    <source>
        <dbReference type="ARBA" id="ARBA00049011"/>
    </source>
</evidence>
<feature type="transmembrane region" description="Helical" evidence="8">
    <location>
        <begin position="153"/>
        <end position="176"/>
    </location>
</feature>
<evidence type="ECO:0000256" key="8">
    <source>
        <dbReference type="SAM" id="Phobius"/>
    </source>
</evidence>
<keyword evidence="11" id="KW-1185">Reference proteome</keyword>
<feature type="transmembrane region" description="Helical" evidence="8">
    <location>
        <begin position="359"/>
        <end position="378"/>
    </location>
</feature>
<feature type="compositionally biased region" description="Polar residues" evidence="7">
    <location>
        <begin position="1"/>
        <end position="13"/>
    </location>
</feature>
<feature type="domain" description="Major facilitator superfamily (MFS) profile" evidence="9">
    <location>
        <begin position="43"/>
        <end position="499"/>
    </location>
</feature>
<dbReference type="AlphaFoldDB" id="A0AAV3NPV0"/>
<accession>A0AAV3NPV0</accession>
<feature type="transmembrane region" description="Helical" evidence="8">
    <location>
        <begin position="331"/>
        <end position="353"/>
    </location>
</feature>
<feature type="transmembrane region" description="Helical" evidence="8">
    <location>
        <begin position="415"/>
        <end position="436"/>
    </location>
</feature>
<feature type="transmembrane region" description="Helical" evidence="8">
    <location>
        <begin position="390"/>
        <end position="409"/>
    </location>
</feature>
<comment type="similarity">
    <text evidence="5">Belongs to the major facilitator superfamily. Phosphate:H(+) symporter (TC 2.A.1.9) family.</text>
</comment>
<gene>
    <name evidence="10" type="ORF">LIER_42620</name>
</gene>
<organism evidence="10 11">
    <name type="scientific">Lithospermum erythrorhizon</name>
    <name type="common">Purple gromwell</name>
    <name type="synonym">Lithospermum officinale var. erythrorhizon</name>
    <dbReference type="NCBI Taxonomy" id="34254"/>
    <lineage>
        <taxon>Eukaryota</taxon>
        <taxon>Viridiplantae</taxon>
        <taxon>Streptophyta</taxon>
        <taxon>Embryophyta</taxon>
        <taxon>Tracheophyta</taxon>
        <taxon>Spermatophyta</taxon>
        <taxon>Magnoliopsida</taxon>
        <taxon>eudicotyledons</taxon>
        <taxon>Gunneridae</taxon>
        <taxon>Pentapetalae</taxon>
        <taxon>asterids</taxon>
        <taxon>lamiids</taxon>
        <taxon>Boraginales</taxon>
        <taxon>Boraginaceae</taxon>
        <taxon>Boraginoideae</taxon>
        <taxon>Lithospermeae</taxon>
        <taxon>Lithospermum</taxon>
    </lineage>
</organism>
<dbReference type="EMBL" id="BAABME010030265">
    <property type="protein sequence ID" value="GAA0140511.1"/>
    <property type="molecule type" value="Genomic_DNA"/>
</dbReference>
<name>A0AAV3NPV0_LITER</name>
<comment type="catalytic activity">
    <reaction evidence="6">
        <text>phosphate(in) + H(+)(in) = phosphate(out) + H(+)(out)</text>
        <dbReference type="Rhea" id="RHEA:29939"/>
        <dbReference type="ChEBI" id="CHEBI:15378"/>
        <dbReference type="ChEBI" id="CHEBI:43474"/>
    </reaction>
    <physiologicalReaction direction="right-to-left" evidence="6">
        <dbReference type="Rhea" id="RHEA:29941"/>
    </physiologicalReaction>
</comment>
<feature type="transmembrane region" description="Helical" evidence="8">
    <location>
        <begin position="211"/>
        <end position="234"/>
    </location>
</feature>
<keyword evidence="2 8" id="KW-0812">Transmembrane</keyword>
<reference evidence="10 11" key="1">
    <citation type="submission" date="2024-01" db="EMBL/GenBank/DDBJ databases">
        <title>The complete chloroplast genome sequence of Lithospermum erythrorhizon: insights into the phylogenetic relationship among Boraginaceae species and the maternal lineages of purple gromwells.</title>
        <authorList>
            <person name="Okada T."/>
            <person name="Watanabe K."/>
        </authorList>
    </citation>
    <scope>NUCLEOTIDE SEQUENCE [LARGE SCALE GENOMIC DNA]</scope>
</reference>
<dbReference type="SUPFAM" id="SSF103473">
    <property type="entry name" value="MFS general substrate transporter"/>
    <property type="match status" value="1"/>
</dbReference>
<dbReference type="InterPro" id="IPR005828">
    <property type="entry name" value="MFS_sugar_transport-like"/>
</dbReference>
<feature type="region of interest" description="Disordered" evidence="7">
    <location>
        <begin position="1"/>
        <end position="26"/>
    </location>
</feature>
<protein>
    <submittedName>
        <fullName evidence="10">Secondary carrier transporter</fullName>
    </submittedName>
</protein>
<keyword evidence="4 8" id="KW-0472">Membrane</keyword>
<evidence type="ECO:0000256" key="1">
    <source>
        <dbReference type="ARBA" id="ARBA00004141"/>
    </source>
</evidence>
<evidence type="ECO:0000256" key="4">
    <source>
        <dbReference type="ARBA" id="ARBA00023136"/>
    </source>
</evidence>
<feature type="transmembrane region" description="Helical" evidence="8">
    <location>
        <begin position="125"/>
        <end position="144"/>
    </location>
</feature>
<feature type="transmembrane region" description="Helical" evidence="8">
    <location>
        <begin position="240"/>
        <end position="261"/>
    </location>
</feature>
<dbReference type="InterPro" id="IPR020846">
    <property type="entry name" value="MFS_dom"/>
</dbReference>
<evidence type="ECO:0000259" key="9">
    <source>
        <dbReference type="PROSITE" id="PS50850"/>
    </source>
</evidence>
<evidence type="ECO:0000256" key="2">
    <source>
        <dbReference type="ARBA" id="ARBA00022692"/>
    </source>
</evidence>
<dbReference type="PROSITE" id="PS50850">
    <property type="entry name" value="MFS"/>
    <property type="match status" value="1"/>
</dbReference>
<sequence length="520" mass="57440">MAVDSTTPLLTKSTDPEREQHRPQYSSIEEITEPYLRTLTWPQILQAMLGFLPLIFEAQTTFVSIFADKKPTWHCTNLEQNSSCSSSSDICKLPSSSWSWDKPAYTSTVSEWALECASNRVMEGLPASSFFIGCLVTGFALFFIGDSFGRKKMLFCSSIIMSVATFCTAFSMNVWVYSAMRFTSGIGRAAIGSCALVIATESVGKKWQGKVGSVGFVVFTMGSLSLPPIAYFLQNYSWRIMYVLISIPSISYCIILQLFAYESPKWLLSQGRQREALQVLNKLAGNDDETTEILESYSKSWKIIDNEDQENKEKSSFLRSMLERKVFSKQLLFLVTMSFGIGLVYYGVAFSVGNLDFDLYWGATFNYSLQIVTFLIIFSTVTKLKRRTTLLLLTTISGISCIVLCTNLGKQLFEVGMELLAFFGASTAFSLLLIYTAELFPTCARNSAVAIVWQALILGGVVSPVLIAAAGENSLISYGVFGISVIATGFIVILLPETIGVKSSVDDCMEDTVGKQENGV</sequence>
<evidence type="ECO:0000256" key="3">
    <source>
        <dbReference type="ARBA" id="ARBA00022989"/>
    </source>
</evidence>
<evidence type="ECO:0000313" key="10">
    <source>
        <dbReference type="EMBL" id="GAA0140511.1"/>
    </source>
</evidence>
<dbReference type="GO" id="GO:0022857">
    <property type="term" value="F:transmembrane transporter activity"/>
    <property type="evidence" value="ECO:0007669"/>
    <property type="project" value="InterPro"/>
</dbReference>
<dbReference type="Proteomes" id="UP001454036">
    <property type="component" value="Unassembled WGS sequence"/>
</dbReference>
<comment type="caution">
    <text evidence="10">The sequence shown here is derived from an EMBL/GenBank/DDBJ whole genome shotgun (WGS) entry which is preliminary data.</text>
</comment>
<dbReference type="PANTHER" id="PTHR24064">
    <property type="entry name" value="SOLUTE CARRIER FAMILY 22 MEMBER"/>
    <property type="match status" value="1"/>
</dbReference>
<keyword evidence="3 8" id="KW-1133">Transmembrane helix</keyword>
<evidence type="ECO:0000256" key="7">
    <source>
        <dbReference type="SAM" id="MobiDB-lite"/>
    </source>
</evidence>
<feature type="transmembrane region" description="Helical" evidence="8">
    <location>
        <begin position="448"/>
        <end position="469"/>
    </location>
</feature>
<proteinExistence type="inferred from homology"/>
<evidence type="ECO:0000313" key="11">
    <source>
        <dbReference type="Proteomes" id="UP001454036"/>
    </source>
</evidence>
<dbReference type="Gene3D" id="1.20.1250.20">
    <property type="entry name" value="MFS general substrate transporter like domains"/>
    <property type="match status" value="1"/>
</dbReference>
<evidence type="ECO:0000256" key="5">
    <source>
        <dbReference type="ARBA" id="ARBA00044504"/>
    </source>
</evidence>